<accession>X1GPU6</accession>
<dbReference type="InterPro" id="IPR036188">
    <property type="entry name" value="FAD/NAD-bd_sf"/>
</dbReference>
<evidence type="ECO:0000256" key="2">
    <source>
        <dbReference type="ARBA" id="ARBA00022723"/>
    </source>
</evidence>
<keyword evidence="4" id="KW-0408">Iron</keyword>
<dbReference type="InterPro" id="IPR039650">
    <property type="entry name" value="HdrA-like"/>
</dbReference>
<keyword evidence="2" id="KW-0479">Metal-binding</keyword>
<evidence type="ECO:0000256" key="5">
    <source>
        <dbReference type="ARBA" id="ARBA00023014"/>
    </source>
</evidence>
<dbReference type="AlphaFoldDB" id="X1GPU6"/>
<dbReference type="GO" id="GO:0016491">
    <property type="term" value="F:oxidoreductase activity"/>
    <property type="evidence" value="ECO:0007669"/>
    <property type="project" value="UniProtKB-KW"/>
</dbReference>
<evidence type="ECO:0000256" key="4">
    <source>
        <dbReference type="ARBA" id="ARBA00023004"/>
    </source>
</evidence>
<keyword evidence="5" id="KW-0411">Iron-sulfur</keyword>
<dbReference type="SUPFAM" id="SSF51905">
    <property type="entry name" value="FAD/NAD(P)-binding domain"/>
    <property type="match status" value="1"/>
</dbReference>
<dbReference type="GO" id="GO:0051539">
    <property type="term" value="F:4 iron, 4 sulfur cluster binding"/>
    <property type="evidence" value="ECO:0007669"/>
    <property type="project" value="UniProtKB-KW"/>
</dbReference>
<dbReference type="EMBL" id="BARU01009961">
    <property type="protein sequence ID" value="GAH43634.1"/>
    <property type="molecule type" value="Genomic_DNA"/>
</dbReference>
<dbReference type="GO" id="GO:0046872">
    <property type="term" value="F:metal ion binding"/>
    <property type="evidence" value="ECO:0007669"/>
    <property type="project" value="UniProtKB-KW"/>
</dbReference>
<gene>
    <name evidence="6" type="ORF">S03H2_19109</name>
</gene>
<comment type="caution">
    <text evidence="6">The sequence shown here is derived from an EMBL/GenBank/DDBJ whole genome shotgun (WGS) entry which is preliminary data.</text>
</comment>
<dbReference type="PANTHER" id="PTHR43498">
    <property type="entry name" value="FERREDOXIN:COB-COM HETERODISULFIDE REDUCTASE SUBUNIT A"/>
    <property type="match status" value="1"/>
</dbReference>
<keyword evidence="3" id="KW-0560">Oxidoreductase</keyword>
<feature type="non-terminal residue" evidence="6">
    <location>
        <position position="1"/>
    </location>
</feature>
<reference evidence="6" key="1">
    <citation type="journal article" date="2014" name="Front. Microbiol.">
        <title>High frequency of phylogenetically diverse reductive dehalogenase-homologous genes in deep subseafloor sedimentary metagenomes.</title>
        <authorList>
            <person name="Kawai M."/>
            <person name="Futagami T."/>
            <person name="Toyoda A."/>
            <person name="Takaki Y."/>
            <person name="Nishi S."/>
            <person name="Hori S."/>
            <person name="Arai W."/>
            <person name="Tsubouchi T."/>
            <person name="Morono Y."/>
            <person name="Uchiyama I."/>
            <person name="Ito T."/>
            <person name="Fujiyama A."/>
            <person name="Inagaki F."/>
            <person name="Takami H."/>
        </authorList>
    </citation>
    <scope>NUCLEOTIDE SEQUENCE</scope>
    <source>
        <strain evidence="6">Expedition CK06-06</strain>
    </source>
</reference>
<protein>
    <submittedName>
        <fullName evidence="6">Uncharacterized protein</fullName>
    </submittedName>
</protein>
<sequence length="317" mass="35242">GACMEKCPMKKIPSEFEEGMGNRTAIYIPFPQAVPRKAIIDAEKCLYLTKEACQLCEKECEAEAITWDMKDEVVEYNVASIIVATGIDLLDPTPIDRYHYGEYPNVITAMQYERLLSASGPTEGQLLRPSDKKHAHEIGFIGCVGSRNEDLCAYCSKFCCMYMAKEGVVTREHAPDTNVTIFFNDTRVIGKNQEEFIERAKDEYKLIYYRGIPGDIRENPENHNLFVKHANLDTGDVETSEFDLVVLANAVIPRKGTEKFAEMLGIETNELGFFKTKNSTEDLRSTRDGIFVTGSCQSPDDIANSVAKAGGAASLAA</sequence>
<keyword evidence="1" id="KW-0004">4Fe-4S</keyword>
<dbReference type="PANTHER" id="PTHR43498:SF1">
    <property type="entry name" value="COB--COM HETERODISULFIDE REDUCTASE IRON-SULFUR SUBUNIT A"/>
    <property type="match status" value="1"/>
</dbReference>
<proteinExistence type="predicted"/>
<name>X1GPU6_9ZZZZ</name>
<evidence type="ECO:0000256" key="1">
    <source>
        <dbReference type="ARBA" id="ARBA00022485"/>
    </source>
</evidence>
<dbReference type="Gene3D" id="3.30.70.20">
    <property type="match status" value="1"/>
</dbReference>
<evidence type="ECO:0000256" key="3">
    <source>
        <dbReference type="ARBA" id="ARBA00023002"/>
    </source>
</evidence>
<feature type="non-terminal residue" evidence="6">
    <location>
        <position position="317"/>
    </location>
</feature>
<organism evidence="6">
    <name type="scientific">marine sediment metagenome</name>
    <dbReference type="NCBI Taxonomy" id="412755"/>
    <lineage>
        <taxon>unclassified sequences</taxon>
        <taxon>metagenomes</taxon>
        <taxon>ecological metagenomes</taxon>
    </lineage>
</organism>
<evidence type="ECO:0000313" key="6">
    <source>
        <dbReference type="EMBL" id="GAH43634.1"/>
    </source>
</evidence>